<dbReference type="AlphaFoldDB" id="A0A2S9JGB2"/>
<accession>A0A2S9JGB2</accession>
<evidence type="ECO:0000313" key="2">
    <source>
        <dbReference type="Proteomes" id="UP000238642"/>
    </source>
</evidence>
<name>A0A2S9JGB2_9SPHI</name>
<organism evidence="1 2">
    <name type="scientific">Sphingobacterium gobiense</name>
    <dbReference type="NCBI Taxonomy" id="1382456"/>
    <lineage>
        <taxon>Bacteria</taxon>
        <taxon>Pseudomonadati</taxon>
        <taxon>Bacteroidota</taxon>
        <taxon>Sphingobacteriia</taxon>
        <taxon>Sphingobacteriales</taxon>
        <taxon>Sphingobacteriaceae</taxon>
        <taxon>Sphingobacterium</taxon>
    </lineage>
</organism>
<proteinExistence type="predicted"/>
<dbReference type="EMBL" id="PVBS01000004">
    <property type="protein sequence ID" value="PRD51983.1"/>
    <property type="molecule type" value="Genomic_DNA"/>
</dbReference>
<comment type="caution">
    <text evidence="1">The sequence shown here is derived from an EMBL/GenBank/DDBJ whole genome shotgun (WGS) entry which is preliminary data.</text>
</comment>
<protein>
    <recommendedName>
        <fullName evidence="3">CAAX protease</fullName>
    </recommendedName>
</protein>
<keyword evidence="2" id="KW-1185">Reference proteome</keyword>
<reference evidence="1 2" key="1">
    <citation type="submission" date="2018-02" db="EMBL/GenBank/DDBJ databases">
        <title>The draft genome of Sphingobacterium gobiense H7.</title>
        <authorList>
            <person name="Li L."/>
            <person name="Liu L."/>
            <person name="Zhang X."/>
            <person name="Wang T."/>
            <person name="Liang L."/>
        </authorList>
    </citation>
    <scope>NUCLEOTIDE SEQUENCE [LARGE SCALE GENOMIC DNA]</scope>
    <source>
        <strain evidence="1 2">ACCC 05757</strain>
    </source>
</reference>
<gene>
    <name evidence="1" type="ORF">C5749_16940</name>
</gene>
<sequence length="78" mass="9632">MQIYKKFMLREIREFRNRVYHKEPICFKGNIVDFSQAIQIRKFIFQITDWIDPKLLAVMIYYDNIINKIPQHYHPAEN</sequence>
<evidence type="ECO:0000313" key="1">
    <source>
        <dbReference type="EMBL" id="PRD51983.1"/>
    </source>
</evidence>
<dbReference type="Proteomes" id="UP000238642">
    <property type="component" value="Unassembled WGS sequence"/>
</dbReference>
<evidence type="ECO:0008006" key="3">
    <source>
        <dbReference type="Google" id="ProtNLM"/>
    </source>
</evidence>